<gene>
    <name evidence="2" type="ORF">B1B_19503</name>
</gene>
<feature type="region of interest" description="Disordered" evidence="1">
    <location>
        <begin position="332"/>
        <end position="355"/>
    </location>
</feature>
<proteinExistence type="predicted"/>
<sequence>WPPRRRLEPVLSALPSELRQGVWPRLTVTGIDLESVAPDTPGIIATLDDLLARVGLVPRLMVGAGNEFRWVGADGPARRVGEAIRAGVAAGAEAAKVAARYGSPRGMATDEGAQGTPSAAEVARSYIDRHPSVADCLAYGVVNVTLLARRISEENQDPRVDALEMAIRRYPVRSDPADTLEHRLLEVVAASRVEVRTRVALVSIPPSTELLRTILSREAMEARSQRRLFQILQGPAQVTILCESEYVPQLRSLAQSRREVAVIWDGLTAITVESPREVYETPGVVAYLAGTLFRHRINCVELMSLNTESTFVVQQADAPRAFEALSELVFDLQGPPPPGNGVSPRRLSRPRRGAR</sequence>
<name>T0Y438_9ZZZZ</name>
<feature type="non-terminal residue" evidence="2">
    <location>
        <position position="1"/>
    </location>
</feature>
<dbReference type="CDD" id="cd04868">
    <property type="entry name" value="ACT_AK-like"/>
    <property type="match status" value="1"/>
</dbReference>
<organism evidence="2">
    <name type="scientific">mine drainage metagenome</name>
    <dbReference type="NCBI Taxonomy" id="410659"/>
    <lineage>
        <taxon>unclassified sequences</taxon>
        <taxon>metagenomes</taxon>
        <taxon>ecological metagenomes</taxon>
    </lineage>
</organism>
<feature type="compositionally biased region" description="Basic residues" evidence="1">
    <location>
        <begin position="346"/>
        <end position="355"/>
    </location>
</feature>
<protein>
    <recommendedName>
        <fullName evidence="3">Aspartate kinase</fullName>
    </recommendedName>
</protein>
<evidence type="ECO:0000256" key="1">
    <source>
        <dbReference type="SAM" id="MobiDB-lite"/>
    </source>
</evidence>
<dbReference type="Gene3D" id="3.30.2130.10">
    <property type="entry name" value="VC0802-like"/>
    <property type="match status" value="1"/>
</dbReference>
<accession>T0Y438</accession>
<dbReference type="AlphaFoldDB" id="T0Y438"/>
<reference evidence="2" key="1">
    <citation type="submission" date="2013-08" db="EMBL/GenBank/DDBJ databases">
        <authorList>
            <person name="Mendez C."/>
            <person name="Richter M."/>
            <person name="Ferrer M."/>
            <person name="Sanchez J."/>
        </authorList>
    </citation>
    <scope>NUCLEOTIDE SEQUENCE</scope>
</reference>
<evidence type="ECO:0000313" key="2">
    <source>
        <dbReference type="EMBL" id="EQD26662.1"/>
    </source>
</evidence>
<dbReference type="EMBL" id="AUZY01013097">
    <property type="protein sequence ID" value="EQD26662.1"/>
    <property type="molecule type" value="Genomic_DNA"/>
</dbReference>
<evidence type="ECO:0008006" key="3">
    <source>
        <dbReference type="Google" id="ProtNLM"/>
    </source>
</evidence>
<comment type="caution">
    <text evidence="2">The sequence shown here is derived from an EMBL/GenBank/DDBJ whole genome shotgun (WGS) entry which is preliminary data.</text>
</comment>
<reference evidence="2" key="2">
    <citation type="journal article" date="2014" name="ISME J.">
        <title>Microbial stratification in low pH oxic and suboxic macroscopic growths along an acid mine drainage.</title>
        <authorList>
            <person name="Mendez-Garcia C."/>
            <person name="Mesa V."/>
            <person name="Sprenger R.R."/>
            <person name="Richter M."/>
            <person name="Diez M.S."/>
            <person name="Solano J."/>
            <person name="Bargiela R."/>
            <person name="Golyshina O.V."/>
            <person name="Manteca A."/>
            <person name="Ramos J.L."/>
            <person name="Gallego J.R."/>
            <person name="Llorente I."/>
            <person name="Martins Dos Santos V.A."/>
            <person name="Jensen O.N."/>
            <person name="Pelaez A.I."/>
            <person name="Sanchez J."/>
            <person name="Ferrer M."/>
        </authorList>
    </citation>
    <scope>NUCLEOTIDE SEQUENCE</scope>
</reference>